<organism evidence="2">
    <name type="scientific">uncultured Dysgonomonas sp</name>
    <dbReference type="NCBI Taxonomy" id="206096"/>
    <lineage>
        <taxon>Bacteria</taxon>
        <taxon>Pseudomonadati</taxon>
        <taxon>Bacteroidota</taxon>
        <taxon>Bacteroidia</taxon>
        <taxon>Bacteroidales</taxon>
        <taxon>Dysgonomonadaceae</taxon>
        <taxon>Dysgonomonas</taxon>
        <taxon>environmental samples</taxon>
    </lineage>
</organism>
<protein>
    <recommendedName>
        <fullName evidence="3">Holin-X, holin superfamily III</fullName>
    </recommendedName>
</protein>
<accession>A0A212JL99</accession>
<evidence type="ECO:0008006" key="3">
    <source>
        <dbReference type="Google" id="ProtNLM"/>
    </source>
</evidence>
<dbReference type="EMBL" id="FLUL01000001">
    <property type="protein sequence ID" value="SBW00190.1"/>
    <property type="molecule type" value="Genomic_DNA"/>
</dbReference>
<evidence type="ECO:0000256" key="1">
    <source>
        <dbReference type="SAM" id="Phobius"/>
    </source>
</evidence>
<keyword evidence="1" id="KW-1133">Transmembrane helix</keyword>
<dbReference type="RefSeq" id="WP_135103434.1">
    <property type="nucleotide sequence ID" value="NZ_CABTJG010000001.1"/>
</dbReference>
<feature type="transmembrane region" description="Helical" evidence="1">
    <location>
        <begin position="48"/>
        <end position="74"/>
    </location>
</feature>
<proteinExistence type="predicted"/>
<feature type="transmembrane region" description="Helical" evidence="1">
    <location>
        <begin position="80"/>
        <end position="101"/>
    </location>
</feature>
<name>A0A212JL99_9BACT</name>
<sequence>MLNNSEEEKSLGILIEEIKLDLLSYINRRIRLFKLDSFEKIGLSASGLGYGLIIIAIVAVILFFGLIGMAFFLGELFNSLAVGFGIMTLFSLFVLLLVVLFRKKIQQSILQNTIRFMRKIDTNDEE</sequence>
<evidence type="ECO:0000313" key="2">
    <source>
        <dbReference type="EMBL" id="SBW00190.1"/>
    </source>
</evidence>
<keyword evidence="1" id="KW-0812">Transmembrane</keyword>
<reference evidence="2" key="1">
    <citation type="submission" date="2016-04" db="EMBL/GenBank/DDBJ databases">
        <authorList>
            <person name="Evans L.H."/>
            <person name="Alamgir A."/>
            <person name="Owens N."/>
            <person name="Weber N.D."/>
            <person name="Virtaneva K."/>
            <person name="Barbian K."/>
            <person name="Babar A."/>
            <person name="Rosenke K."/>
        </authorList>
    </citation>
    <scope>NUCLEOTIDE SEQUENCE</scope>
    <source>
        <strain evidence="2">86-2</strain>
    </source>
</reference>
<keyword evidence="1" id="KW-0472">Membrane</keyword>
<dbReference type="AlphaFoldDB" id="A0A212JL99"/>
<gene>
    <name evidence="2" type="ORF">KL86DYS2_11805</name>
</gene>